<evidence type="ECO:0000256" key="1">
    <source>
        <dbReference type="SAM" id="MobiDB-lite"/>
    </source>
</evidence>
<keyword evidence="3" id="KW-1185">Reference proteome</keyword>
<feature type="region of interest" description="Disordered" evidence="1">
    <location>
        <begin position="84"/>
        <end position="106"/>
    </location>
</feature>
<proteinExistence type="predicted"/>
<organism evidence="2 3">
    <name type="scientific">Nostocoides jenkinsii Ben 74</name>
    <dbReference type="NCBI Taxonomy" id="1193518"/>
    <lineage>
        <taxon>Bacteria</taxon>
        <taxon>Bacillati</taxon>
        <taxon>Actinomycetota</taxon>
        <taxon>Actinomycetes</taxon>
        <taxon>Micrococcales</taxon>
        <taxon>Intrasporangiaceae</taxon>
        <taxon>Nostocoides</taxon>
    </lineage>
</organism>
<dbReference type="Proteomes" id="UP000035720">
    <property type="component" value="Unassembled WGS sequence"/>
</dbReference>
<comment type="caution">
    <text evidence="2">The sequence shown here is derived from an EMBL/GenBank/DDBJ whole genome shotgun (WGS) entry which is preliminary data.</text>
</comment>
<accession>A0A077MAG5</accession>
<evidence type="ECO:0000313" key="2">
    <source>
        <dbReference type="EMBL" id="CCI51683.1"/>
    </source>
</evidence>
<protein>
    <submittedName>
        <fullName evidence="2">Uncharacterized protein</fullName>
    </submittedName>
</protein>
<gene>
    <name evidence="2" type="ORF">BN13_1140006</name>
</gene>
<dbReference type="STRING" id="1193518.BN13_1140006"/>
<feature type="region of interest" description="Disordered" evidence="1">
    <location>
        <begin position="140"/>
        <end position="160"/>
    </location>
</feature>
<dbReference type="EMBL" id="CAJC01000018">
    <property type="protein sequence ID" value="CCI51683.1"/>
    <property type="molecule type" value="Genomic_DNA"/>
</dbReference>
<sequence length="160" mass="17441">MTADDLAQEVTAILGIDVSPATASMWKSRGLQRLRAHFNFDDHLDSVEVIADTPVDVVPARIRFRDHRGALSLFDPTSFPRQALRDVGRPGQHGVGVDDGDPMRRHRPAADDVVIAQGRKNGFTVRRQGADLDLRHVLRADDGDDGSRCDPGGIHEASCG</sequence>
<evidence type="ECO:0000313" key="3">
    <source>
        <dbReference type="Proteomes" id="UP000035720"/>
    </source>
</evidence>
<reference evidence="2 3" key="1">
    <citation type="journal article" date="2013" name="ISME J.">
        <title>A metabolic model for members of the genus Tetrasphaera involved in enhanced biological phosphorus removal.</title>
        <authorList>
            <person name="Kristiansen R."/>
            <person name="Nguyen H.T.T."/>
            <person name="Saunders A.M."/>
            <person name="Nielsen J.L."/>
            <person name="Wimmer R."/>
            <person name="Le V.Q."/>
            <person name="McIlroy S.J."/>
            <person name="Petrovski S."/>
            <person name="Seviour R.J."/>
            <person name="Calteau A."/>
            <person name="Nielsen K.L."/>
            <person name="Nielsen P.H."/>
        </authorList>
    </citation>
    <scope>NUCLEOTIDE SEQUENCE [LARGE SCALE GENOMIC DNA]</scope>
    <source>
        <strain evidence="2 3">Ben 74</strain>
    </source>
</reference>
<dbReference type="AlphaFoldDB" id="A0A077MAG5"/>
<name>A0A077MAG5_9MICO</name>